<sequence>MLFRHLRKKNAKTPRQRNIAIARFIVLLITLACLASLLASCANWKDAKRYEMKKSPCACFKNTA</sequence>
<gene>
    <name evidence="1" type="ORF">HMPREF2087_01449</name>
</gene>
<comment type="caution">
    <text evidence="1">The sequence shown here is derived from an EMBL/GenBank/DDBJ whole genome shotgun (WGS) entry which is preliminary data.</text>
</comment>
<dbReference type="HOGENOM" id="CLU_2861575_0_0_7"/>
<dbReference type="STRING" id="1357399.HMPREF2087_01449"/>
<keyword evidence="2" id="KW-1185">Reference proteome</keyword>
<dbReference type="EMBL" id="AZJJ01000007">
    <property type="protein sequence ID" value="ETD25621.1"/>
    <property type="molecule type" value="Genomic_DNA"/>
</dbReference>
<accession>V8CFW1</accession>
<reference evidence="1 2" key="1">
    <citation type="submission" date="2013-10" db="EMBL/GenBank/DDBJ databases">
        <title>The Genome Sequence of Helicobacter canis NCTC 12740.</title>
        <authorList>
            <consortium name="The Broad Institute Genomics Platform"/>
            <person name="Earl A."/>
            <person name="Fox J.G."/>
            <person name="Shen Z."/>
            <person name="Young S.K."/>
            <person name="Zeng Q."/>
            <person name="Gargeya S."/>
            <person name="Fitzgerald M."/>
            <person name="Abouelleil A."/>
            <person name="Alvarado L."/>
            <person name="Chapman S.B."/>
            <person name="Gainer-Dewar J."/>
            <person name="Goldberg J."/>
            <person name="Griggs A."/>
            <person name="Gujja S."/>
            <person name="Hansen M."/>
            <person name="Howarth C."/>
            <person name="Imamovic A."/>
            <person name="Ireland A."/>
            <person name="Larimer J."/>
            <person name="McCowan C."/>
            <person name="Murphy C."/>
            <person name="Pearson M."/>
            <person name="Poon T.W."/>
            <person name="Priest M."/>
            <person name="Roberts A."/>
            <person name="Saif S."/>
            <person name="Shea T."/>
            <person name="Sykes S."/>
            <person name="Wortman J."/>
            <person name="Nusbaum C."/>
            <person name="Birren B."/>
        </authorList>
    </citation>
    <scope>NUCLEOTIDE SEQUENCE [LARGE SCALE GENOMIC DNA]</scope>
    <source>
        <strain evidence="1 2">NCTC 12740</strain>
    </source>
</reference>
<dbReference type="AlphaFoldDB" id="V8CFW1"/>
<protein>
    <submittedName>
        <fullName evidence="1">Uncharacterized protein</fullName>
    </submittedName>
</protein>
<name>V8CFW1_9HELI</name>
<dbReference type="PATRIC" id="fig|1357399.3.peg.1514"/>
<evidence type="ECO:0000313" key="1">
    <source>
        <dbReference type="EMBL" id="ETD25621.1"/>
    </source>
</evidence>
<dbReference type="Proteomes" id="UP000018688">
    <property type="component" value="Unassembled WGS sequence"/>
</dbReference>
<evidence type="ECO:0000313" key="2">
    <source>
        <dbReference type="Proteomes" id="UP000018688"/>
    </source>
</evidence>
<organism evidence="1 2">
    <name type="scientific">Helicobacter canis NCTC 12740</name>
    <dbReference type="NCBI Taxonomy" id="1357399"/>
    <lineage>
        <taxon>Bacteria</taxon>
        <taxon>Pseudomonadati</taxon>
        <taxon>Campylobacterota</taxon>
        <taxon>Epsilonproteobacteria</taxon>
        <taxon>Campylobacterales</taxon>
        <taxon>Helicobacteraceae</taxon>
        <taxon>Helicobacter</taxon>
    </lineage>
</organism>
<proteinExistence type="predicted"/>